<dbReference type="PROSITE" id="PS51770">
    <property type="entry name" value="HOTDOG_ACOT"/>
    <property type="match status" value="1"/>
</dbReference>
<evidence type="ECO:0000313" key="5">
    <source>
        <dbReference type="EMBL" id="EEI91724.1"/>
    </source>
</evidence>
<dbReference type="InterPro" id="IPR033120">
    <property type="entry name" value="HOTDOG_ACOT"/>
</dbReference>
<comment type="similarity">
    <text evidence="1">Belongs to the acyl coenzyme A hydrolase family.</text>
</comment>
<dbReference type="RefSeq" id="WP_003007908.1">
    <property type="nucleotide sequence ID" value="NZ_GG668632.1"/>
</dbReference>
<evidence type="ECO:0000259" key="4">
    <source>
        <dbReference type="PROSITE" id="PS51770"/>
    </source>
</evidence>
<proteinExistence type="inferred from homology"/>
<dbReference type="GO" id="GO:0009062">
    <property type="term" value="P:fatty acid catabolic process"/>
    <property type="evidence" value="ECO:0007669"/>
    <property type="project" value="TreeGrafter"/>
</dbReference>
<dbReference type="InterPro" id="IPR029069">
    <property type="entry name" value="HotDog_dom_sf"/>
</dbReference>
<evidence type="ECO:0000256" key="2">
    <source>
        <dbReference type="ARBA" id="ARBA00022801"/>
    </source>
</evidence>
<dbReference type="EMBL" id="ACHB01000067">
    <property type="protein sequence ID" value="EEI91724.1"/>
    <property type="molecule type" value="Genomic_DNA"/>
</dbReference>
<dbReference type="GO" id="GO:0006637">
    <property type="term" value="P:acyl-CoA metabolic process"/>
    <property type="evidence" value="ECO:0007669"/>
    <property type="project" value="TreeGrafter"/>
</dbReference>
<dbReference type="AlphaFoldDB" id="C2FZB5"/>
<dbReference type="PANTHER" id="PTHR11049">
    <property type="entry name" value="ACYL COENZYME A THIOESTER HYDROLASE"/>
    <property type="match status" value="1"/>
</dbReference>
<accession>C2FZB5</accession>
<dbReference type="Gene3D" id="3.10.129.10">
    <property type="entry name" value="Hotdog Thioesterase"/>
    <property type="match status" value="1"/>
</dbReference>
<evidence type="ECO:0000313" key="6">
    <source>
        <dbReference type="Proteomes" id="UP000006241"/>
    </source>
</evidence>
<dbReference type="HOGENOM" id="CLU_050164_1_0_10"/>
<gene>
    <name evidence="5" type="ORF">HMPREF0765_2671</name>
</gene>
<dbReference type="InterPro" id="IPR040170">
    <property type="entry name" value="Cytosol_ACT"/>
</dbReference>
<dbReference type="Pfam" id="PF03061">
    <property type="entry name" value="4HBT"/>
    <property type="match status" value="1"/>
</dbReference>
<dbReference type="CDD" id="cd03442">
    <property type="entry name" value="BFIT_BACH"/>
    <property type="match status" value="1"/>
</dbReference>
<dbReference type="SUPFAM" id="SSF54637">
    <property type="entry name" value="Thioesterase/thiol ester dehydrase-isomerase"/>
    <property type="match status" value="1"/>
</dbReference>
<organism evidence="5 6">
    <name type="scientific">Sphingobacterium spiritivorum ATCC 33300</name>
    <dbReference type="NCBI Taxonomy" id="525372"/>
    <lineage>
        <taxon>Bacteria</taxon>
        <taxon>Pseudomonadati</taxon>
        <taxon>Bacteroidota</taxon>
        <taxon>Sphingobacteriia</taxon>
        <taxon>Sphingobacteriales</taxon>
        <taxon>Sphingobacteriaceae</taxon>
        <taxon>Sphingobacterium</taxon>
    </lineage>
</organism>
<evidence type="ECO:0000256" key="3">
    <source>
        <dbReference type="PROSITE-ProRule" id="PRU01106"/>
    </source>
</evidence>
<protein>
    <submittedName>
        <fullName evidence="5">Thioesterase family protein</fullName>
    </submittedName>
</protein>
<name>C2FZB5_SPHSI</name>
<dbReference type="FunFam" id="3.10.129.10:FF:000040">
    <property type="entry name" value="Acyl-CoA thioesterase"/>
    <property type="match status" value="1"/>
</dbReference>
<keyword evidence="2 3" id="KW-0378">Hydrolase</keyword>
<dbReference type="InterPro" id="IPR006683">
    <property type="entry name" value="Thioestr_dom"/>
</dbReference>
<dbReference type="GO" id="GO:0005829">
    <property type="term" value="C:cytosol"/>
    <property type="evidence" value="ECO:0007669"/>
    <property type="project" value="TreeGrafter"/>
</dbReference>
<feature type="domain" description="HotDog ACOT-type" evidence="4">
    <location>
        <begin position="1"/>
        <end position="109"/>
    </location>
</feature>
<reference evidence="5 6" key="1">
    <citation type="submission" date="2009-01" db="EMBL/GenBank/DDBJ databases">
        <authorList>
            <person name="Qin X."/>
            <person name="Bachman B."/>
            <person name="Battles P."/>
            <person name="Bell A."/>
            <person name="Bess C."/>
            <person name="Bickham C."/>
            <person name="Chaboub L."/>
            <person name="Chen D."/>
            <person name="Coyle M."/>
            <person name="Deiros D.R."/>
            <person name="Dinh H."/>
            <person name="Forbes L."/>
            <person name="Fowler G."/>
            <person name="Francisco L."/>
            <person name="Fu Q."/>
            <person name="Gubbala S."/>
            <person name="Hale W."/>
            <person name="Han Y."/>
            <person name="Hemphill L."/>
            <person name="Highlander S.K."/>
            <person name="Hirani K."/>
            <person name="Hogues M."/>
            <person name="Jackson L."/>
            <person name="Jakkamsetti A."/>
            <person name="Javaid M."/>
            <person name="Jiang H."/>
            <person name="Korchina V."/>
            <person name="Kovar C."/>
            <person name="Lara F."/>
            <person name="Lee S."/>
            <person name="Mata R."/>
            <person name="Mathew T."/>
            <person name="Moen C."/>
            <person name="Morales K."/>
            <person name="Munidasa M."/>
            <person name="Nazareth L."/>
            <person name="Ngo R."/>
            <person name="Nguyen L."/>
            <person name="Okwuonu G."/>
            <person name="Ongeri F."/>
            <person name="Patil S."/>
            <person name="Petrosino J."/>
            <person name="Pham C."/>
            <person name="Pham P."/>
            <person name="Pu L.-L."/>
            <person name="Puazo M."/>
            <person name="Raj R."/>
            <person name="Reid J."/>
            <person name="Rouhana J."/>
            <person name="Saada N."/>
            <person name="Shang Y."/>
            <person name="Simmons D."/>
            <person name="Thornton R."/>
            <person name="Warren J."/>
            <person name="Weissenberger G."/>
            <person name="Zhang J."/>
            <person name="Zhang L."/>
            <person name="Zhou C."/>
            <person name="Zhu D."/>
            <person name="Muzny D."/>
            <person name="Worley K."/>
            <person name="Gibbs R."/>
        </authorList>
    </citation>
    <scope>NUCLEOTIDE SEQUENCE [LARGE SCALE GENOMIC DNA]</scope>
    <source>
        <strain evidence="5 6">ATCC 33300</strain>
    </source>
</reference>
<dbReference type="Proteomes" id="UP000006241">
    <property type="component" value="Unassembled WGS sequence"/>
</dbReference>
<comment type="caution">
    <text evidence="5">The sequence shown here is derived from an EMBL/GenBank/DDBJ whole genome shotgun (WGS) entry which is preliminary data.</text>
</comment>
<dbReference type="GO" id="GO:0052816">
    <property type="term" value="F:long-chain fatty acyl-CoA hydrolase activity"/>
    <property type="evidence" value="ECO:0007669"/>
    <property type="project" value="TreeGrafter"/>
</dbReference>
<evidence type="ECO:0000256" key="1">
    <source>
        <dbReference type="ARBA" id="ARBA00010458"/>
    </source>
</evidence>
<sequence>MNFYTRKWIKPEDLNPNGTLFGGTLLRWIDEEAVIYAIVQLGNPFVVTKYISEINFVSSARQGDIIELGIEAIAFGTTSLTMKCEVRNKITRKTILSIEKLVFVNLNEEGTPTPHGRTEITYAYMGIERINKGEAD</sequence>
<dbReference type="PANTHER" id="PTHR11049:SF31">
    <property type="entry name" value="HOTDOG ACOT-TYPE DOMAIN-CONTAINING PROTEIN"/>
    <property type="match status" value="1"/>
</dbReference>